<dbReference type="EMBL" id="JPOX01000037">
    <property type="protein sequence ID" value="KFX43220.1"/>
    <property type="molecule type" value="Genomic_DNA"/>
</dbReference>
<evidence type="ECO:0000256" key="6">
    <source>
        <dbReference type="SAM" id="Phobius"/>
    </source>
</evidence>
<evidence type="ECO:0000313" key="8">
    <source>
        <dbReference type="EMBL" id="KFX43220.1"/>
    </source>
</evidence>
<evidence type="ECO:0000256" key="4">
    <source>
        <dbReference type="ARBA" id="ARBA00025278"/>
    </source>
</evidence>
<comment type="function">
    <text evidence="4">Component of the SRB8-11 complex. The SRB8-11 complex is a regulatory module of the Mediator complex which is itself involved in regulation of basal and activated RNA polymerase II-dependent transcription. The SRB8-11 complex may be involved in the transcriptional repression of a subset of genes regulated by Mediator. It may inhibit the association of the Mediator complex with RNA polymerase II to form the holoenzyme complex. The SRB8-11 complex phosphorylates the C-terminal domain (CTD) of the largest subunit of RNA polymerase II.</text>
</comment>
<dbReference type="GO" id="GO:0016538">
    <property type="term" value="F:cyclin-dependent protein serine/threonine kinase regulator activity"/>
    <property type="evidence" value="ECO:0007669"/>
    <property type="project" value="InterPro"/>
</dbReference>
<dbReference type="InterPro" id="IPR036915">
    <property type="entry name" value="Cyclin-like_sf"/>
</dbReference>
<evidence type="ECO:0000256" key="1">
    <source>
        <dbReference type="ARBA" id="ARBA00008638"/>
    </source>
</evidence>
<dbReference type="InterPro" id="IPR043198">
    <property type="entry name" value="Cyclin/Ssn8"/>
</dbReference>
<dbReference type="CDD" id="cd20513">
    <property type="entry name" value="CYCLIN_CCNC_rpt1"/>
    <property type="match status" value="1"/>
</dbReference>
<dbReference type="Gene3D" id="1.10.472.10">
    <property type="entry name" value="Cyclin-like"/>
    <property type="match status" value="2"/>
</dbReference>
<dbReference type="eggNOG" id="KOG0794">
    <property type="taxonomic scope" value="Eukaryota"/>
</dbReference>
<protein>
    <recommendedName>
        <fullName evidence="3">RNA polymerase II holoenzyme cyclin-like subunit</fullName>
    </recommendedName>
</protein>
<accession>A0A093UTF7</accession>
<evidence type="ECO:0000256" key="2">
    <source>
        <dbReference type="ARBA" id="ARBA00011612"/>
    </source>
</evidence>
<keyword evidence="6" id="KW-0812">Transmembrane</keyword>
<evidence type="ECO:0000259" key="7">
    <source>
        <dbReference type="SMART" id="SM00385"/>
    </source>
</evidence>
<evidence type="ECO:0000256" key="3">
    <source>
        <dbReference type="ARBA" id="ARBA00014912"/>
    </source>
</evidence>
<dbReference type="InterPro" id="IPR006671">
    <property type="entry name" value="Cyclin_N"/>
</dbReference>
<proteinExistence type="inferred from homology"/>
<keyword evidence="6" id="KW-0472">Membrane</keyword>
<evidence type="ECO:0000256" key="5">
    <source>
        <dbReference type="RuleBase" id="RU000383"/>
    </source>
</evidence>
<sequence>MAANFWVSTQRRHWMFTREQLAEIRENLKDKSQDHQIQLPDVRVINIFLKTELCRLAKLTHSRQQAISTAQVYIKRFYTKVNFRQTNPYLVMVTAFYLACKMEECPQHIRVVSSEARQLWPEFITNDPAKIGECEFYLISEMHSQLIVHHPYRTVLELTKLLELTTEDVSQATTLISDHYQTDLPLLYPPHVIAVMAILLAVIFGSGGGGSAHRNQYSHSTIGVNPPSISTSLRESGLGVTLSALGGTNAPGTTGATRPDPRIQRIITWLAESEVDIKAVVECTQEMISLYEVMDGVNMQQCKEIISRMIKTRNADK</sequence>
<dbReference type="PIRSF" id="PIRSF028758">
    <property type="entry name" value="Cyclin, C/H/G types"/>
    <property type="match status" value="1"/>
</dbReference>
<dbReference type="SMART" id="SM00385">
    <property type="entry name" value="CYCLIN"/>
    <property type="match status" value="1"/>
</dbReference>
<dbReference type="GO" id="GO:0006357">
    <property type="term" value="P:regulation of transcription by RNA polymerase II"/>
    <property type="evidence" value="ECO:0007669"/>
    <property type="project" value="InterPro"/>
</dbReference>
<comment type="caution">
    <text evidence="8">The sequence shown here is derived from an EMBL/GenBank/DDBJ whole genome shotgun (WGS) entry which is preliminary data.</text>
</comment>
<reference evidence="8" key="1">
    <citation type="journal article" date="2014" name="PLoS Genet.">
        <title>Signature Gene Expression Reveals Novel Clues to the Molecular Mechanisms of Dimorphic Transition in Penicillium marneffei.</title>
        <authorList>
            <person name="Yang E."/>
            <person name="Wang G."/>
            <person name="Cai J."/>
            <person name="Woo P.C."/>
            <person name="Lau S.K."/>
            <person name="Yuen K.-Y."/>
            <person name="Chow W.-N."/>
            <person name="Lin X."/>
        </authorList>
    </citation>
    <scope>NUCLEOTIDE SEQUENCE [LARGE SCALE GENOMIC DNA]</scope>
    <source>
        <strain evidence="8">PM1</strain>
    </source>
</reference>
<feature type="transmembrane region" description="Helical" evidence="6">
    <location>
        <begin position="186"/>
        <end position="205"/>
    </location>
</feature>
<keyword evidence="6" id="KW-1133">Transmembrane helix</keyword>
<comment type="similarity">
    <text evidence="1">Belongs to the cyclin family. Cyclin C subfamily.</text>
</comment>
<dbReference type="InterPro" id="IPR013763">
    <property type="entry name" value="Cyclin-like_dom"/>
</dbReference>
<feature type="domain" description="Cyclin-like" evidence="7">
    <location>
        <begin position="51"/>
        <end position="140"/>
    </location>
</feature>
<dbReference type="SUPFAM" id="SSF47954">
    <property type="entry name" value="Cyclin-like"/>
    <property type="match status" value="2"/>
</dbReference>
<dbReference type="AlphaFoldDB" id="A0A093UTF7"/>
<organism evidence="8">
    <name type="scientific">Talaromyces marneffei PM1</name>
    <dbReference type="NCBI Taxonomy" id="1077442"/>
    <lineage>
        <taxon>Eukaryota</taxon>
        <taxon>Fungi</taxon>
        <taxon>Dikarya</taxon>
        <taxon>Ascomycota</taxon>
        <taxon>Pezizomycotina</taxon>
        <taxon>Eurotiomycetes</taxon>
        <taxon>Eurotiomycetidae</taxon>
        <taxon>Eurotiales</taxon>
        <taxon>Trichocomaceae</taxon>
        <taxon>Talaromyces</taxon>
        <taxon>Talaromyces sect. Talaromyces</taxon>
    </lineage>
</organism>
<dbReference type="Pfam" id="PF00134">
    <property type="entry name" value="Cyclin_N"/>
    <property type="match status" value="1"/>
</dbReference>
<dbReference type="PANTHER" id="PTHR10026">
    <property type="entry name" value="CYCLIN"/>
    <property type="match status" value="1"/>
</dbReference>
<comment type="subunit">
    <text evidence="2">Component of the SRB8-11 complex, a regulatory module of the Mediator complex.</text>
</comment>
<gene>
    <name evidence="8" type="ORF">GQ26_0370630</name>
</gene>
<name>A0A093UTF7_TALMA</name>
<keyword evidence="5" id="KW-0195">Cyclin</keyword>
<dbReference type="HOGENOM" id="CLU_034754_2_0_1"/>